<dbReference type="EMBL" id="MN740789">
    <property type="protein sequence ID" value="QHU11748.1"/>
    <property type="molecule type" value="Genomic_DNA"/>
</dbReference>
<proteinExistence type="predicted"/>
<organism evidence="1">
    <name type="scientific">viral metagenome</name>
    <dbReference type="NCBI Taxonomy" id="1070528"/>
    <lineage>
        <taxon>unclassified sequences</taxon>
        <taxon>metagenomes</taxon>
        <taxon>organismal metagenomes</taxon>
    </lineage>
</organism>
<evidence type="ECO:0000313" key="1">
    <source>
        <dbReference type="EMBL" id="QHU11748.1"/>
    </source>
</evidence>
<accession>A0A6C0K673</accession>
<protein>
    <submittedName>
        <fullName evidence="1">Uncharacterized protein</fullName>
    </submittedName>
</protein>
<name>A0A6C0K673_9ZZZZ</name>
<sequence length="159" mass="19552">MQSKEEIEALVNWLNKNVPFVEIATFTQKIVDRRDVSLFEYRLNKWEYANRQIGYKRRSPYKLRRYFCTFEDRISKLDAIISRLREIYSTEDVDRILQYEKKKMIKKIRDPEENTDWFVNSFRRKYLSPKKLRILTLFINGHAIIDYTKPKRIIILYEK</sequence>
<dbReference type="AlphaFoldDB" id="A0A6C0K673"/>
<reference evidence="1" key="1">
    <citation type="journal article" date="2020" name="Nature">
        <title>Giant virus diversity and host interactions through global metagenomics.</title>
        <authorList>
            <person name="Schulz F."/>
            <person name="Roux S."/>
            <person name="Paez-Espino D."/>
            <person name="Jungbluth S."/>
            <person name="Walsh D.A."/>
            <person name="Denef V.J."/>
            <person name="McMahon K.D."/>
            <person name="Konstantinidis K.T."/>
            <person name="Eloe-Fadrosh E.A."/>
            <person name="Kyrpides N.C."/>
            <person name="Woyke T."/>
        </authorList>
    </citation>
    <scope>NUCLEOTIDE SEQUENCE</scope>
    <source>
        <strain evidence="1">GVMAG-S-1101169-75</strain>
    </source>
</reference>